<accession>A0A418KPX5</accession>
<comment type="caution">
    <text evidence="1">The sequence shown here is derived from an EMBL/GenBank/DDBJ whole genome shotgun (WGS) entry which is preliminary data.</text>
</comment>
<protein>
    <submittedName>
        <fullName evidence="1">Uncharacterized protein</fullName>
    </submittedName>
</protein>
<gene>
    <name evidence="1" type="ORF">DY240_15680</name>
</gene>
<organism evidence="1 2">
    <name type="scientific">Jiangella rhizosphaerae</name>
    <dbReference type="NCBI Taxonomy" id="2293569"/>
    <lineage>
        <taxon>Bacteria</taxon>
        <taxon>Bacillati</taxon>
        <taxon>Actinomycetota</taxon>
        <taxon>Actinomycetes</taxon>
        <taxon>Jiangellales</taxon>
        <taxon>Jiangellaceae</taxon>
        <taxon>Jiangella</taxon>
    </lineage>
</organism>
<evidence type="ECO:0000313" key="1">
    <source>
        <dbReference type="EMBL" id="RIQ21261.1"/>
    </source>
</evidence>
<dbReference type="EMBL" id="QUAL01000152">
    <property type="protein sequence ID" value="RIQ21261.1"/>
    <property type="molecule type" value="Genomic_DNA"/>
</dbReference>
<keyword evidence="2" id="KW-1185">Reference proteome</keyword>
<evidence type="ECO:0000313" key="2">
    <source>
        <dbReference type="Proteomes" id="UP000284057"/>
    </source>
</evidence>
<sequence length="63" mass="7121">MKITIRHVVVQHRIADSVVIDDQEKYHRVGHHPADGWHCHTCNSSRCPTIAAVHDVVTPMEDA</sequence>
<dbReference type="AlphaFoldDB" id="A0A418KPX5"/>
<name>A0A418KPX5_9ACTN</name>
<dbReference type="RefSeq" id="WP_119660788.1">
    <property type="nucleotide sequence ID" value="NZ_QUAL01000152.1"/>
</dbReference>
<dbReference type="Proteomes" id="UP000284057">
    <property type="component" value="Unassembled WGS sequence"/>
</dbReference>
<reference evidence="1 2" key="1">
    <citation type="submission" date="2018-09" db="EMBL/GenBank/DDBJ databases">
        <title>Isolation, diversity and antifungal activity of actinobacteria from wheat.</title>
        <authorList>
            <person name="Han C."/>
        </authorList>
    </citation>
    <scope>NUCLEOTIDE SEQUENCE [LARGE SCALE GENOMIC DNA]</scope>
    <source>
        <strain evidence="1 2">NEAU-YY265</strain>
    </source>
</reference>
<proteinExistence type="predicted"/>